<dbReference type="RefSeq" id="WP_010738949.1">
    <property type="nucleotide sequence ID" value="NZ_KB946245.1"/>
</dbReference>
<dbReference type="AlphaFoldDB" id="R2S482"/>
<dbReference type="Proteomes" id="UP000013783">
    <property type="component" value="Unassembled WGS sequence"/>
</dbReference>
<evidence type="ECO:0000313" key="2">
    <source>
        <dbReference type="EMBL" id="EOT63221.1"/>
    </source>
</evidence>
<reference evidence="1 3" key="1">
    <citation type="submission" date="2013-02" db="EMBL/GenBank/DDBJ databases">
        <title>The Genome Sequence of Enterococcus malodoratus ATCC_43197.</title>
        <authorList>
            <consortium name="The Broad Institute Genome Sequencing Platform"/>
            <consortium name="The Broad Institute Genome Sequencing Center for Infectious Disease"/>
            <person name="Earl A.M."/>
            <person name="Gilmore M.S."/>
            <person name="Lebreton F."/>
            <person name="Walker B."/>
            <person name="Young S.K."/>
            <person name="Zeng Q."/>
            <person name="Gargeya S."/>
            <person name="Fitzgerald M."/>
            <person name="Haas B."/>
            <person name="Abouelleil A."/>
            <person name="Alvarado L."/>
            <person name="Arachchi H.M."/>
            <person name="Berlin A.M."/>
            <person name="Chapman S.B."/>
            <person name="Dewar J."/>
            <person name="Goldberg J."/>
            <person name="Griggs A."/>
            <person name="Gujja S."/>
            <person name="Hansen M."/>
            <person name="Howarth C."/>
            <person name="Imamovic A."/>
            <person name="Larimer J."/>
            <person name="McCowan C."/>
            <person name="Murphy C."/>
            <person name="Neiman D."/>
            <person name="Pearson M."/>
            <person name="Priest M."/>
            <person name="Roberts A."/>
            <person name="Saif S."/>
            <person name="Shea T."/>
            <person name="Sisk P."/>
            <person name="Sykes S."/>
            <person name="Wortman J."/>
            <person name="Nusbaum C."/>
            <person name="Birren B."/>
        </authorList>
    </citation>
    <scope>NUCLEOTIDE SEQUENCE [LARGE SCALE GENOMIC DNA]</scope>
    <source>
        <strain evidence="1 3">ATCC 43197</strain>
    </source>
</reference>
<gene>
    <name evidence="2" type="ORF">I585_04575</name>
    <name evidence="1" type="ORF">UAI_00037</name>
</gene>
<keyword evidence="4" id="KW-1185">Reference proteome</keyword>
<reference evidence="2 4" key="2">
    <citation type="submission" date="2013-03" db="EMBL/GenBank/DDBJ databases">
        <title>The Genome Sequence of Enterococcus malodoratus ATCC_43197 (PacBio/Illumina hybrid assembly).</title>
        <authorList>
            <consortium name="The Broad Institute Genomics Platform"/>
            <consortium name="The Broad Institute Genome Sequencing Center for Infectious Disease"/>
            <person name="Earl A."/>
            <person name="Russ C."/>
            <person name="Gilmore M."/>
            <person name="Surin D."/>
            <person name="Walker B."/>
            <person name="Young S."/>
            <person name="Zeng Q."/>
            <person name="Gargeya S."/>
            <person name="Fitzgerald M."/>
            <person name="Haas B."/>
            <person name="Abouelleil A."/>
            <person name="Allen A.W."/>
            <person name="Alvarado L."/>
            <person name="Arachchi H.M."/>
            <person name="Berlin A.M."/>
            <person name="Chapman S.B."/>
            <person name="Gainer-Dewar J."/>
            <person name="Goldberg J."/>
            <person name="Griggs A."/>
            <person name="Gujja S."/>
            <person name="Hansen M."/>
            <person name="Howarth C."/>
            <person name="Imamovic A."/>
            <person name="Ireland A."/>
            <person name="Larimer J."/>
            <person name="McCowan C."/>
            <person name="Murphy C."/>
            <person name="Pearson M."/>
            <person name="Poon T.W."/>
            <person name="Priest M."/>
            <person name="Roberts A."/>
            <person name="Saif S."/>
            <person name="Shea T."/>
            <person name="Sisk P."/>
            <person name="Sykes S."/>
            <person name="Wortman J."/>
            <person name="Nusbaum C."/>
            <person name="Birren B."/>
        </authorList>
    </citation>
    <scope>NUCLEOTIDE SEQUENCE [LARGE SCALE GENOMIC DNA]</scope>
    <source>
        <strain evidence="2 4">ATCC 43197</strain>
    </source>
</reference>
<dbReference type="EMBL" id="ASWA01000006">
    <property type="protein sequence ID" value="EOT63221.1"/>
    <property type="molecule type" value="Genomic_DNA"/>
</dbReference>
<comment type="caution">
    <text evidence="1">The sequence shown here is derived from an EMBL/GenBank/DDBJ whole genome shotgun (WGS) entry which is preliminary data.</text>
</comment>
<evidence type="ECO:0000313" key="1">
    <source>
        <dbReference type="EMBL" id="EOH82919.1"/>
    </source>
</evidence>
<protein>
    <recommendedName>
        <fullName evidence="5">HTH IS21-type domain-containing protein</fullName>
    </recommendedName>
</protein>
<dbReference type="eggNOG" id="COG4584">
    <property type="taxonomic scope" value="Bacteria"/>
</dbReference>
<evidence type="ECO:0000313" key="4">
    <source>
        <dbReference type="Proteomes" id="UP000014148"/>
    </source>
</evidence>
<accession>R2S482</accession>
<evidence type="ECO:0000313" key="3">
    <source>
        <dbReference type="Proteomes" id="UP000013783"/>
    </source>
</evidence>
<proteinExistence type="predicted"/>
<evidence type="ECO:0008006" key="5">
    <source>
        <dbReference type="Google" id="ProtNLM"/>
    </source>
</evidence>
<sequence length="123" mass="14337">MRSDVREGVQIYIMSDIKPNFTHLARQFECDPRTVKRYYENDLSKKKAVPKKRPSKLDPFRSIIQEKVELGCSASAIYLCCAIAFYKKMQPKVQSFAATSFFLQYDLDNEFFNLKLSPLKPII</sequence>
<name>R2S482_9ENTE</name>
<organism evidence="1 3">
    <name type="scientific">Enterococcus malodoratus ATCC 43197</name>
    <dbReference type="NCBI Taxonomy" id="1158601"/>
    <lineage>
        <taxon>Bacteria</taxon>
        <taxon>Bacillati</taxon>
        <taxon>Bacillota</taxon>
        <taxon>Bacilli</taxon>
        <taxon>Lactobacillales</taxon>
        <taxon>Enterococcaceae</taxon>
        <taxon>Enterococcus</taxon>
    </lineage>
</organism>
<dbReference type="EMBL" id="AJAK01000001">
    <property type="protein sequence ID" value="EOH82919.1"/>
    <property type="molecule type" value="Genomic_DNA"/>
</dbReference>
<dbReference type="Proteomes" id="UP000014148">
    <property type="component" value="Unassembled WGS sequence"/>
</dbReference>